<keyword evidence="2" id="KW-0808">Transferase</keyword>
<dbReference type="STRING" id="857566.A0A1E3PP44"/>
<feature type="compositionally biased region" description="Polar residues" evidence="10">
    <location>
        <begin position="747"/>
        <end position="765"/>
    </location>
</feature>
<dbReference type="InterPro" id="IPR008271">
    <property type="entry name" value="Ser/Thr_kinase_AS"/>
</dbReference>
<feature type="region of interest" description="Disordered" evidence="10">
    <location>
        <begin position="458"/>
        <end position="480"/>
    </location>
</feature>
<sequence length="832" mass="93597">MYGAIDRVNAQNAKVRLAESYQTLQEQFAYQNLKSIGNYNVSKLIGQGSFGKVYLASHKFTNTKVVLKSLPKNTPNLVREIHHHRQFKHPHIARLYEIIVTESVVWMVLEYCQGDELYKYLIENGRIPRDQARRIFSQLCGAVGYTHFKGCAHRDLKLENILLDKHRNVKLCDFGFIREYSPKSLLETVCGTTCYMAPEMLLRKNYSGEAVDVWSLGVILYVLMTGEMPFEEETDTETGINIITKEPSYPSIISAEDLPFLKALLSKDPKKRPKLNDILSNPFLQPYGITQKELLVSKPVNIFSTRSEKTLLKKMRSLHISPDTLYSSVVGYKCDSLAGWWELALEKEQKSEVKNVGSLRGRSRANYHGNNSESGHQRRGTDDTGSVFSRDRSRPVSIDLTSALENAHITNYSPLIKQLDQSEAHFDMSELNRAFCDEKNFNSDARLNSKEVTKNDERNFYGSRLENSNNLPNTDSRAESVSTFSTSIRGSYHDCNTRNEPENENLAFNFNGQYEGIHTSTSEHDFSRKRRIGTTIKHAMMKMVFLGNKSSRELVSIGNSTPNKPSITGYISERGSVGKNSSLNCQSSLAISNAITPDIDPDNELNGKQSNYTEDDSTESLNVPIRPRPISQISISSQFSDISFLSSNPSVISQERVLSPGVDFRRPIFSRNSTESSRASTYSESGHRKTHSKASSTSSNSNKSQNPSPNSSFYDSNKKSSSSRRPLSPHIPEFKGARHYSPFQKRISASSRHGLNESTMFPLTSKSRRRTRTQQNKHLLKVSNAGSMTSNRKGSIIEEESEGSMKNLSNGSDNELIQNISDNVSSSRGRSK</sequence>
<feature type="compositionally biased region" description="Polar residues" evidence="10">
    <location>
        <begin position="806"/>
        <end position="832"/>
    </location>
</feature>
<feature type="compositionally biased region" description="Low complexity" evidence="10">
    <location>
        <begin position="693"/>
        <end position="728"/>
    </location>
</feature>
<accession>A0A1E3PP44</accession>
<evidence type="ECO:0000256" key="1">
    <source>
        <dbReference type="ARBA" id="ARBA00022527"/>
    </source>
</evidence>
<dbReference type="Gene3D" id="1.10.510.10">
    <property type="entry name" value="Transferase(Phosphotransferase) domain 1"/>
    <property type="match status" value="1"/>
</dbReference>
<feature type="cross-link" description="Glycyl lysine isopeptide (Lys-Gly) (interchain with G-Cter in SUMO2)" evidence="8">
    <location>
        <position position="157"/>
    </location>
</feature>
<feature type="binding site" evidence="7 9">
    <location>
        <position position="68"/>
    </location>
    <ligand>
        <name>ATP</name>
        <dbReference type="ChEBI" id="CHEBI:30616"/>
    </ligand>
</feature>
<evidence type="ECO:0000256" key="5">
    <source>
        <dbReference type="ARBA" id="ARBA00022840"/>
    </source>
</evidence>
<reference evidence="12 13" key="1">
    <citation type="journal article" date="2016" name="Proc. Natl. Acad. Sci. U.S.A.">
        <title>Comparative genomics of biotechnologically important yeasts.</title>
        <authorList>
            <person name="Riley R."/>
            <person name="Haridas S."/>
            <person name="Wolfe K.H."/>
            <person name="Lopes M.R."/>
            <person name="Hittinger C.T."/>
            <person name="Goeker M."/>
            <person name="Salamov A.A."/>
            <person name="Wisecaver J.H."/>
            <person name="Long T.M."/>
            <person name="Calvey C.H."/>
            <person name="Aerts A.L."/>
            <person name="Barry K.W."/>
            <person name="Choi C."/>
            <person name="Clum A."/>
            <person name="Coughlan A.Y."/>
            <person name="Deshpande S."/>
            <person name="Douglass A.P."/>
            <person name="Hanson S.J."/>
            <person name="Klenk H.-P."/>
            <person name="LaButti K.M."/>
            <person name="Lapidus A."/>
            <person name="Lindquist E.A."/>
            <person name="Lipzen A.M."/>
            <person name="Meier-Kolthoff J.P."/>
            <person name="Ohm R.A."/>
            <person name="Otillar R.P."/>
            <person name="Pangilinan J.L."/>
            <person name="Peng Y."/>
            <person name="Rokas A."/>
            <person name="Rosa C.A."/>
            <person name="Scheuner C."/>
            <person name="Sibirny A.A."/>
            <person name="Slot J.C."/>
            <person name="Stielow J.B."/>
            <person name="Sun H."/>
            <person name="Kurtzman C.P."/>
            <person name="Blackwell M."/>
            <person name="Grigoriev I.V."/>
            <person name="Jeffries T.W."/>
        </authorList>
    </citation>
    <scope>NUCLEOTIDE SEQUENCE [LARGE SCALE GENOMIC DNA]</scope>
    <source>
        <strain evidence="12 13">DSM 6958</strain>
    </source>
</reference>
<dbReference type="SMART" id="SM00220">
    <property type="entry name" value="S_TKc"/>
    <property type="match status" value="1"/>
</dbReference>
<dbReference type="FunFam" id="1.10.510.10:FF:000571">
    <property type="entry name" value="Maternal embryonic leucine zipper kinase"/>
    <property type="match status" value="1"/>
</dbReference>
<evidence type="ECO:0000256" key="3">
    <source>
        <dbReference type="ARBA" id="ARBA00022741"/>
    </source>
</evidence>
<dbReference type="AlphaFoldDB" id="A0A1E3PP44"/>
<keyword evidence="3 7" id="KW-0547">Nucleotide-binding</keyword>
<evidence type="ECO:0000256" key="2">
    <source>
        <dbReference type="ARBA" id="ARBA00022679"/>
    </source>
</evidence>
<feature type="compositionally biased region" description="Polar residues" evidence="10">
    <location>
        <begin position="784"/>
        <end position="793"/>
    </location>
</feature>
<dbReference type="PROSITE" id="PS00107">
    <property type="entry name" value="PROTEIN_KINASE_ATP"/>
    <property type="match status" value="1"/>
</dbReference>
<dbReference type="PROSITE" id="PS00108">
    <property type="entry name" value="PROTEIN_KINASE_ST"/>
    <property type="match status" value="1"/>
</dbReference>
<dbReference type="OrthoDB" id="942095at2759"/>
<dbReference type="InterPro" id="IPR030616">
    <property type="entry name" value="Aur-like"/>
</dbReference>
<dbReference type="InterPro" id="IPR011009">
    <property type="entry name" value="Kinase-like_dom_sf"/>
</dbReference>
<evidence type="ECO:0000256" key="7">
    <source>
        <dbReference type="PIRSR" id="PIRSR630616-2"/>
    </source>
</evidence>
<feature type="region of interest" description="Disordered" evidence="10">
    <location>
        <begin position="595"/>
        <end position="624"/>
    </location>
</feature>
<protein>
    <submittedName>
        <fullName evidence="12">Kinase-like protein</fullName>
    </submittedName>
</protein>
<feature type="binding site" evidence="7">
    <location>
        <begin position="159"/>
        <end position="160"/>
    </location>
    <ligand>
        <name>ATP</name>
        <dbReference type="ChEBI" id="CHEBI:30616"/>
    </ligand>
</feature>
<evidence type="ECO:0000256" key="9">
    <source>
        <dbReference type="PROSITE-ProRule" id="PRU10141"/>
    </source>
</evidence>
<gene>
    <name evidence="12" type="ORF">NADFUDRAFT_49635</name>
</gene>
<keyword evidence="1" id="KW-0723">Serine/threonine-protein kinase</keyword>
<dbReference type="PANTHER" id="PTHR24350">
    <property type="entry name" value="SERINE/THREONINE-PROTEIN KINASE IAL-RELATED"/>
    <property type="match status" value="1"/>
</dbReference>
<keyword evidence="13" id="KW-1185">Reference proteome</keyword>
<dbReference type="InterPro" id="IPR017441">
    <property type="entry name" value="Protein_kinase_ATP_BS"/>
</dbReference>
<feature type="compositionally biased region" description="Polar residues" evidence="10">
    <location>
        <begin position="670"/>
        <end position="684"/>
    </location>
</feature>
<evidence type="ECO:0000256" key="10">
    <source>
        <dbReference type="SAM" id="MobiDB-lite"/>
    </source>
</evidence>
<dbReference type="GO" id="GO:0005524">
    <property type="term" value="F:ATP binding"/>
    <property type="evidence" value="ECO:0007669"/>
    <property type="project" value="UniProtKB-UniRule"/>
</dbReference>
<dbReference type="InterPro" id="IPR000719">
    <property type="entry name" value="Prot_kinase_dom"/>
</dbReference>
<dbReference type="EMBL" id="KV454407">
    <property type="protein sequence ID" value="ODQ67196.1"/>
    <property type="molecule type" value="Genomic_DNA"/>
</dbReference>
<feature type="binding site" evidence="7">
    <location>
        <position position="173"/>
    </location>
    <ligand>
        <name>ATP</name>
        <dbReference type="ChEBI" id="CHEBI:30616"/>
    </ligand>
</feature>
<organism evidence="12 13">
    <name type="scientific">Nadsonia fulvescens var. elongata DSM 6958</name>
    <dbReference type="NCBI Taxonomy" id="857566"/>
    <lineage>
        <taxon>Eukaryota</taxon>
        <taxon>Fungi</taxon>
        <taxon>Dikarya</taxon>
        <taxon>Ascomycota</taxon>
        <taxon>Saccharomycotina</taxon>
        <taxon>Dipodascomycetes</taxon>
        <taxon>Dipodascales</taxon>
        <taxon>Dipodascales incertae sedis</taxon>
        <taxon>Nadsonia</taxon>
    </lineage>
</organism>
<evidence type="ECO:0000256" key="8">
    <source>
        <dbReference type="PIRSR" id="PIRSR630616-3"/>
    </source>
</evidence>
<dbReference type="Pfam" id="PF00069">
    <property type="entry name" value="Pkinase"/>
    <property type="match status" value="1"/>
</dbReference>
<dbReference type="CDD" id="cd14003">
    <property type="entry name" value="STKc_AMPK-like"/>
    <property type="match status" value="1"/>
</dbReference>
<feature type="region of interest" description="Disordered" evidence="10">
    <location>
        <begin position="352"/>
        <end position="393"/>
    </location>
</feature>
<dbReference type="SUPFAM" id="SSF56112">
    <property type="entry name" value="Protein kinase-like (PK-like)"/>
    <property type="match status" value="1"/>
</dbReference>
<keyword evidence="4 12" id="KW-0418">Kinase</keyword>
<dbReference type="PROSITE" id="PS50011">
    <property type="entry name" value="PROTEIN_KINASE_DOM"/>
    <property type="match status" value="1"/>
</dbReference>
<feature type="compositionally biased region" description="Polar residues" evidence="10">
    <location>
        <begin position="465"/>
        <end position="480"/>
    </location>
</feature>
<evidence type="ECO:0000313" key="13">
    <source>
        <dbReference type="Proteomes" id="UP000095009"/>
    </source>
</evidence>
<proteinExistence type="predicted"/>
<feature type="region of interest" description="Disordered" evidence="10">
    <location>
        <begin position="667"/>
        <end position="832"/>
    </location>
</feature>
<dbReference type="Proteomes" id="UP000095009">
    <property type="component" value="Unassembled WGS sequence"/>
</dbReference>
<dbReference type="GO" id="GO:0004674">
    <property type="term" value="F:protein serine/threonine kinase activity"/>
    <property type="evidence" value="ECO:0007669"/>
    <property type="project" value="UniProtKB-KW"/>
</dbReference>
<name>A0A1E3PP44_9ASCO</name>
<evidence type="ECO:0000313" key="12">
    <source>
        <dbReference type="EMBL" id="ODQ67196.1"/>
    </source>
</evidence>
<feature type="domain" description="Protein kinase" evidence="11">
    <location>
        <begin position="39"/>
        <end position="284"/>
    </location>
</feature>
<feature type="active site" description="Proton acceptor" evidence="6">
    <location>
        <position position="155"/>
    </location>
</feature>
<evidence type="ECO:0000256" key="6">
    <source>
        <dbReference type="PIRSR" id="PIRSR630616-1"/>
    </source>
</evidence>
<evidence type="ECO:0000259" key="11">
    <source>
        <dbReference type="PROSITE" id="PS50011"/>
    </source>
</evidence>
<keyword evidence="5 7" id="KW-0067">ATP-binding</keyword>
<evidence type="ECO:0000256" key="4">
    <source>
        <dbReference type="ARBA" id="ARBA00022777"/>
    </source>
</evidence>